<accession>A0A5M6D1V5</accession>
<dbReference type="AlphaFoldDB" id="A0A5M6D1V5"/>
<reference evidence="2 3" key="1">
    <citation type="submission" date="2019-08" db="EMBL/GenBank/DDBJ databases">
        <authorList>
            <person name="Dhanesh K."/>
            <person name="Kumar G."/>
            <person name="Sasikala C."/>
            <person name="Venkata Ramana C."/>
        </authorList>
    </citation>
    <scope>NUCLEOTIDE SEQUENCE [LARGE SCALE GENOMIC DNA]</scope>
    <source>
        <strain evidence="2 3">JC645</strain>
    </source>
</reference>
<evidence type="ECO:0000313" key="2">
    <source>
        <dbReference type="EMBL" id="KAA5541497.1"/>
    </source>
</evidence>
<protein>
    <submittedName>
        <fullName evidence="2">Uncharacterized protein</fullName>
    </submittedName>
</protein>
<dbReference type="EMBL" id="VWOX01000010">
    <property type="protein sequence ID" value="KAA5541497.1"/>
    <property type="molecule type" value="Genomic_DNA"/>
</dbReference>
<proteinExistence type="predicted"/>
<organism evidence="2 3">
    <name type="scientific">Roseiconus nitratireducens</name>
    <dbReference type="NCBI Taxonomy" id="2605748"/>
    <lineage>
        <taxon>Bacteria</taxon>
        <taxon>Pseudomonadati</taxon>
        <taxon>Planctomycetota</taxon>
        <taxon>Planctomycetia</taxon>
        <taxon>Pirellulales</taxon>
        <taxon>Pirellulaceae</taxon>
        <taxon>Roseiconus</taxon>
    </lineage>
</organism>
<sequence>MSFARKTQNQGLRVNQHPRSPNFQTVCVQAVEVNGSLMLLDRSGKRLCGAVRQSDLGESRNLFVLNAWRWSFAIDRMKVRIKRQIDNQTVDPWTRRAGSLAQSLRIRKRFARPVPSSRRRFEAYTTATWPEAAKRLWQQGNNRRRRHERTGWVRWAHTVANNHNKRKGGCYAKDLASNHKPNTRDGAIATASVRDQRS</sequence>
<evidence type="ECO:0000313" key="3">
    <source>
        <dbReference type="Proteomes" id="UP000324479"/>
    </source>
</evidence>
<evidence type="ECO:0000256" key="1">
    <source>
        <dbReference type="SAM" id="MobiDB-lite"/>
    </source>
</evidence>
<dbReference type="Proteomes" id="UP000324479">
    <property type="component" value="Unassembled WGS sequence"/>
</dbReference>
<comment type="caution">
    <text evidence="2">The sequence shown here is derived from an EMBL/GenBank/DDBJ whole genome shotgun (WGS) entry which is preliminary data.</text>
</comment>
<keyword evidence="3" id="KW-1185">Reference proteome</keyword>
<dbReference type="RefSeq" id="WP_150077884.1">
    <property type="nucleotide sequence ID" value="NZ_VWOX01000010.1"/>
</dbReference>
<gene>
    <name evidence="2" type="ORF">FYK55_18235</name>
</gene>
<feature type="region of interest" description="Disordered" evidence="1">
    <location>
        <begin position="174"/>
        <end position="198"/>
    </location>
</feature>
<name>A0A5M6D1V5_9BACT</name>